<sequence>MKHLSSVPDPDVGLPTVTESVGAPVRHDAVQASERISTITGPVGGCDPVNEAEPQGLSATYVLDAVSAPGALRMQYEGLRIGAEADDTQGRFTCQRDVSLAAARGRPVAVTERLSGIPAGEWDIRVRAAWTPAATQAGELAGEMKLPDQQMRVRTVFAPLAHGPAVAAWCWPLLVGLGAVVAVALMAVNVSLAGGSAFAAVGISGVACAVGFLGARLWFLAIHRMPLRKLLSSGACIQGFNAAAAVVLVMGAPAIGLSWGAVLDSAAPALLAGMAVGRPGCWLTGCCAGKVTVSRWSLWSSDRRVAASRYPVQLFEAAACGTLAIGAEFLFLGVRHSGAIFVIGLAAYALIRQVLFPLRSDPHTRWGRTAVAAGATAAIAVAIWVMTL</sequence>
<feature type="transmembrane region" description="Helical" evidence="8">
    <location>
        <begin position="370"/>
        <end position="387"/>
    </location>
</feature>
<reference evidence="10" key="1">
    <citation type="submission" date="2016-10" db="EMBL/GenBank/DDBJ databases">
        <authorList>
            <person name="Varghese N."/>
            <person name="Submissions S."/>
        </authorList>
    </citation>
    <scope>NUCLEOTIDE SEQUENCE [LARGE SCALE GENOMIC DNA]</scope>
    <source>
        <strain evidence="10">DSM 44142</strain>
    </source>
</reference>
<protein>
    <submittedName>
        <fullName evidence="9">Phosphatidylglycerol:prolipoprotein diacylglycerol transferase</fullName>
    </submittedName>
</protein>
<evidence type="ECO:0000256" key="2">
    <source>
        <dbReference type="ARBA" id="ARBA00022475"/>
    </source>
</evidence>
<evidence type="ECO:0000256" key="7">
    <source>
        <dbReference type="SAM" id="MobiDB-lite"/>
    </source>
</evidence>
<name>A0A1H1ATC2_9ACTN</name>
<keyword evidence="2" id="KW-1003">Cell membrane</keyword>
<evidence type="ECO:0000313" key="10">
    <source>
        <dbReference type="Proteomes" id="UP000183053"/>
    </source>
</evidence>
<feature type="transmembrane region" description="Helical" evidence="8">
    <location>
        <begin position="338"/>
        <end position="358"/>
    </location>
</feature>
<dbReference type="GO" id="GO:0008961">
    <property type="term" value="F:phosphatidylglycerol-prolipoprotein diacylglyceryl transferase activity"/>
    <property type="evidence" value="ECO:0007669"/>
    <property type="project" value="InterPro"/>
</dbReference>
<dbReference type="STRING" id="47312.SAMN04489765_0380"/>
<keyword evidence="5 8" id="KW-1133">Transmembrane helix</keyword>
<dbReference type="Pfam" id="PF01790">
    <property type="entry name" value="LGT"/>
    <property type="match status" value="1"/>
</dbReference>
<dbReference type="PANTHER" id="PTHR30589:SF0">
    <property type="entry name" value="PHOSPHATIDYLGLYCEROL--PROLIPOPROTEIN DIACYLGLYCERYL TRANSFERASE"/>
    <property type="match status" value="1"/>
</dbReference>
<evidence type="ECO:0000256" key="6">
    <source>
        <dbReference type="ARBA" id="ARBA00023136"/>
    </source>
</evidence>
<feature type="transmembrane region" description="Helical" evidence="8">
    <location>
        <begin position="160"/>
        <end position="185"/>
    </location>
</feature>
<dbReference type="InterPro" id="IPR001640">
    <property type="entry name" value="Lgt"/>
</dbReference>
<feature type="transmembrane region" description="Helical" evidence="8">
    <location>
        <begin position="314"/>
        <end position="332"/>
    </location>
</feature>
<accession>A0A1H1ATC2</accession>
<evidence type="ECO:0000313" key="9">
    <source>
        <dbReference type="EMBL" id="SDQ42963.1"/>
    </source>
</evidence>
<dbReference type="GO" id="GO:0005886">
    <property type="term" value="C:plasma membrane"/>
    <property type="evidence" value="ECO:0007669"/>
    <property type="project" value="InterPro"/>
</dbReference>
<keyword evidence="10" id="KW-1185">Reference proteome</keyword>
<keyword evidence="6 8" id="KW-0472">Membrane</keyword>
<dbReference type="PANTHER" id="PTHR30589">
    <property type="entry name" value="PROLIPOPROTEIN DIACYLGLYCERYL TRANSFERASE"/>
    <property type="match status" value="1"/>
</dbReference>
<proteinExistence type="inferred from homology"/>
<dbReference type="OrthoDB" id="871140at2"/>
<feature type="transmembrane region" description="Helical" evidence="8">
    <location>
        <begin position="240"/>
        <end position="263"/>
    </location>
</feature>
<evidence type="ECO:0000256" key="4">
    <source>
        <dbReference type="ARBA" id="ARBA00022692"/>
    </source>
</evidence>
<evidence type="ECO:0000256" key="8">
    <source>
        <dbReference type="SAM" id="Phobius"/>
    </source>
</evidence>
<dbReference type="Proteomes" id="UP000183053">
    <property type="component" value="Unassembled WGS sequence"/>
</dbReference>
<comment type="similarity">
    <text evidence="1">Belongs to the Lgt family.</text>
</comment>
<dbReference type="GO" id="GO:0042158">
    <property type="term" value="P:lipoprotein biosynthetic process"/>
    <property type="evidence" value="ECO:0007669"/>
    <property type="project" value="InterPro"/>
</dbReference>
<gene>
    <name evidence="9" type="ORF">SAMN04489765_0380</name>
</gene>
<feature type="transmembrane region" description="Helical" evidence="8">
    <location>
        <begin position="197"/>
        <end position="219"/>
    </location>
</feature>
<keyword evidence="3 9" id="KW-0808">Transferase</keyword>
<organism evidence="9 10">
    <name type="scientific">Tsukamurella pulmonis</name>
    <dbReference type="NCBI Taxonomy" id="47312"/>
    <lineage>
        <taxon>Bacteria</taxon>
        <taxon>Bacillati</taxon>
        <taxon>Actinomycetota</taxon>
        <taxon>Actinomycetes</taxon>
        <taxon>Mycobacteriales</taxon>
        <taxon>Tsukamurellaceae</taxon>
        <taxon>Tsukamurella</taxon>
    </lineage>
</organism>
<evidence type="ECO:0000256" key="3">
    <source>
        <dbReference type="ARBA" id="ARBA00022679"/>
    </source>
</evidence>
<evidence type="ECO:0000256" key="1">
    <source>
        <dbReference type="ARBA" id="ARBA00007150"/>
    </source>
</evidence>
<feature type="region of interest" description="Disordered" evidence="7">
    <location>
        <begin position="1"/>
        <end position="20"/>
    </location>
</feature>
<dbReference type="AlphaFoldDB" id="A0A1H1ATC2"/>
<keyword evidence="9" id="KW-0449">Lipoprotein</keyword>
<evidence type="ECO:0000256" key="5">
    <source>
        <dbReference type="ARBA" id="ARBA00022989"/>
    </source>
</evidence>
<keyword evidence="4 8" id="KW-0812">Transmembrane</keyword>
<dbReference type="EMBL" id="FNLF01000002">
    <property type="protein sequence ID" value="SDQ42963.1"/>
    <property type="molecule type" value="Genomic_DNA"/>
</dbReference>